<feature type="transmembrane region" description="Helical" evidence="1">
    <location>
        <begin position="95"/>
        <end position="126"/>
    </location>
</feature>
<feature type="transmembrane region" description="Helical" evidence="1">
    <location>
        <begin position="228"/>
        <end position="248"/>
    </location>
</feature>
<gene>
    <name evidence="2" type="ORF">BJ969_003791</name>
</gene>
<feature type="transmembrane region" description="Helical" evidence="1">
    <location>
        <begin position="20"/>
        <end position="41"/>
    </location>
</feature>
<keyword evidence="3" id="KW-1185">Reference proteome</keyword>
<keyword evidence="1" id="KW-0472">Membrane</keyword>
<accession>A0A840NKP9</accession>
<keyword evidence="1" id="KW-1133">Transmembrane helix</keyword>
<reference evidence="2 3" key="1">
    <citation type="submission" date="2020-08" db="EMBL/GenBank/DDBJ databases">
        <title>Sequencing the genomes of 1000 actinobacteria strains.</title>
        <authorList>
            <person name="Klenk H.-P."/>
        </authorList>
    </citation>
    <scope>NUCLEOTIDE SEQUENCE [LARGE SCALE GENOMIC DNA]</scope>
    <source>
        <strain evidence="2 3">DSM 45582</strain>
    </source>
</reference>
<dbReference type="AlphaFoldDB" id="A0A840NKP9"/>
<comment type="caution">
    <text evidence="2">The sequence shown here is derived from an EMBL/GenBank/DDBJ whole genome shotgun (WGS) entry which is preliminary data.</text>
</comment>
<feature type="transmembrane region" description="Helical" evidence="1">
    <location>
        <begin position="293"/>
        <end position="311"/>
    </location>
</feature>
<feature type="transmembrane region" description="Helical" evidence="1">
    <location>
        <begin position="323"/>
        <end position="344"/>
    </location>
</feature>
<proteinExistence type="predicted"/>
<dbReference type="Proteomes" id="UP000580474">
    <property type="component" value="Unassembled WGS sequence"/>
</dbReference>
<evidence type="ECO:0000256" key="1">
    <source>
        <dbReference type="SAM" id="Phobius"/>
    </source>
</evidence>
<organism evidence="2 3">
    <name type="scientific">Saccharopolyspora gloriosae</name>
    <dbReference type="NCBI Taxonomy" id="455344"/>
    <lineage>
        <taxon>Bacteria</taxon>
        <taxon>Bacillati</taxon>
        <taxon>Actinomycetota</taxon>
        <taxon>Actinomycetes</taxon>
        <taxon>Pseudonocardiales</taxon>
        <taxon>Pseudonocardiaceae</taxon>
        <taxon>Saccharopolyspora</taxon>
    </lineage>
</organism>
<feature type="transmembrane region" description="Helical" evidence="1">
    <location>
        <begin position="138"/>
        <end position="168"/>
    </location>
</feature>
<keyword evidence="1" id="KW-0812">Transmembrane</keyword>
<feature type="transmembrane region" description="Helical" evidence="1">
    <location>
        <begin position="188"/>
        <end position="216"/>
    </location>
</feature>
<evidence type="ECO:0000313" key="3">
    <source>
        <dbReference type="Proteomes" id="UP000580474"/>
    </source>
</evidence>
<feature type="transmembrane region" description="Helical" evidence="1">
    <location>
        <begin position="350"/>
        <end position="368"/>
    </location>
</feature>
<protein>
    <recommendedName>
        <fullName evidence="4">YfhO family protein</fullName>
    </recommendedName>
</protein>
<name>A0A840NKP9_9PSEU</name>
<evidence type="ECO:0000313" key="2">
    <source>
        <dbReference type="EMBL" id="MBB5070703.1"/>
    </source>
</evidence>
<dbReference type="EMBL" id="JACHIV010000001">
    <property type="protein sequence ID" value="MBB5070703.1"/>
    <property type="molecule type" value="Genomic_DNA"/>
</dbReference>
<feature type="transmembrane region" description="Helical" evidence="1">
    <location>
        <begin position="380"/>
        <end position="398"/>
    </location>
</feature>
<sequence>MRAPIVAVPWRRDLGAACGVAVVVALLAQLPVLVNPAFYFWDDSAAQFLPMWHRLGERLLAGQWPPLLEPDSWMGGDLAAEALFGVWNPVHLAEFVLVVALGDLAVAAVVVKTQFLVLLGVGAHVLCREYGASRPVAAVFGVALPVSGFVLYFQAATWAGGLMGLAWVPWAWWALRRAGRDRAPVWAAFAFGYLCVSAGDPYAVLALVLIGAGLLLELRFARIGVRRLLLAIASVAMVVPLVFAPVLATAPVGWRTGLLLFNAGLLAPDPGDLLNLSVAGFVPQIRSFGSFRMTVPALYFTWFALPLAPWLDWRAVRARRCAGVFVVAGAGVLLCLGPSQVGMLRWPLRYLPVVYLALAVVLAVALSAGLRTDHRRTRTLITLLAVALCGYLSFAAWPSLWARHAVSVVLMASVLGLAALGRRALVPWGLQLGTVVALVFQVCWFPANHDVAVYSFPSDVRRIRADFAHLRSGTVVQIADRSRIAARDVESGAAWRQLLFGNMHAVAGVPSLVSYTGIGFRALHERLCLGYFGAQCPDAYRRLWEADEVGAPLADQLRVRDVVVQRRSLDLPVAPPGWRVVHRDADVTRLQRSEPMPWPAGRLSVASDVRVLADHERSARSEQVRFDRAGPRAQLVFARLAWPGYRATAGGAELPVRATSAGLVRVELPEGTRAGTVRLEWSPPGYRAGIVLALAGALLASLAGRRWV</sequence>
<evidence type="ECO:0008006" key="4">
    <source>
        <dbReference type="Google" id="ProtNLM"/>
    </source>
</evidence>
<dbReference type="RefSeq" id="WP_246456970.1">
    <property type="nucleotide sequence ID" value="NZ_JACHIV010000001.1"/>
</dbReference>